<keyword evidence="4" id="KW-1185">Reference proteome</keyword>
<name>A0A090ZFJ1_PAEMA</name>
<dbReference type="RefSeq" id="WP_036622474.1">
    <property type="nucleotide sequence ID" value="NZ_BGML01000006.1"/>
</dbReference>
<protein>
    <submittedName>
        <fullName evidence="3">DUF1992 domain-containing protein</fullName>
    </submittedName>
</protein>
<evidence type="ECO:0000259" key="1">
    <source>
        <dbReference type="Pfam" id="PF09350"/>
    </source>
</evidence>
<dbReference type="HOGENOM" id="CLU_129296_0_1_9"/>
<proteinExistence type="predicted"/>
<evidence type="ECO:0000313" key="4">
    <source>
        <dbReference type="Proteomes" id="UP000029278"/>
    </source>
</evidence>
<dbReference type="OrthoDB" id="9798476at2"/>
<dbReference type="Proteomes" id="UP000029278">
    <property type="component" value="Unassembled WGS sequence"/>
</dbReference>
<dbReference type="Proteomes" id="UP000442469">
    <property type="component" value="Unassembled WGS sequence"/>
</dbReference>
<dbReference type="EMBL" id="WNZZ01000002">
    <property type="protein sequence ID" value="MUG21685.1"/>
    <property type="molecule type" value="Genomic_DNA"/>
</dbReference>
<comment type="caution">
    <text evidence="2">The sequence shown here is derived from an EMBL/GenBank/DDBJ whole genome shotgun (WGS) entry which is preliminary data.</text>
</comment>
<feature type="domain" description="DnaJ homologue subfamily C member 28 conserved" evidence="1">
    <location>
        <begin position="5"/>
        <end position="71"/>
    </location>
</feature>
<dbReference type="STRING" id="44252.DJ90_2658"/>
<dbReference type="PANTHER" id="PTHR39158">
    <property type="entry name" value="OS08G0560600 PROTEIN"/>
    <property type="match status" value="1"/>
</dbReference>
<organism evidence="2 4">
    <name type="scientific">Paenibacillus macerans</name>
    <name type="common">Bacillus macerans</name>
    <dbReference type="NCBI Taxonomy" id="44252"/>
    <lineage>
        <taxon>Bacteria</taxon>
        <taxon>Bacillati</taxon>
        <taxon>Bacillota</taxon>
        <taxon>Bacilli</taxon>
        <taxon>Bacillales</taxon>
        <taxon>Paenibacillaceae</taxon>
        <taxon>Paenibacillus</taxon>
    </lineage>
</organism>
<evidence type="ECO:0000313" key="3">
    <source>
        <dbReference type="EMBL" id="MUG21685.1"/>
    </source>
</evidence>
<accession>A0A090ZFJ1</accession>
<reference evidence="3 5" key="2">
    <citation type="submission" date="2019-11" db="EMBL/GenBank/DDBJ databases">
        <title>Draft genome sequences of five Paenibacillus species of dairy origin.</title>
        <authorList>
            <person name="Olajide A.M."/>
            <person name="Chen S."/>
            <person name="Lapointe G."/>
        </authorList>
    </citation>
    <scope>NUCLEOTIDE SEQUENCE [LARGE SCALE GENOMIC DNA]</scope>
    <source>
        <strain evidence="3 5">3CT49</strain>
    </source>
</reference>
<dbReference type="PANTHER" id="PTHR39158:SF1">
    <property type="entry name" value="DNAJ HOMOLOG SUBFAMILY C MEMBER 28"/>
    <property type="match status" value="1"/>
</dbReference>
<sequence>MLSWLAEQKIAEAMARGEFDHLPGNGRPLQIEDLSSVPEDLRMAYKLLKNAGCVPEELNLHGECLRLADLIAACQDEEEKRELKKKLSEQQLRLNMLAEQRGLTHSPAFRQYEDAIRRKLE</sequence>
<evidence type="ECO:0000313" key="5">
    <source>
        <dbReference type="Proteomes" id="UP000442469"/>
    </source>
</evidence>
<dbReference type="EMBL" id="JMQA01000024">
    <property type="protein sequence ID" value="KFN09178.1"/>
    <property type="molecule type" value="Genomic_DNA"/>
</dbReference>
<evidence type="ECO:0000313" key="2">
    <source>
        <dbReference type="EMBL" id="KFN09178.1"/>
    </source>
</evidence>
<dbReference type="Pfam" id="PF09350">
    <property type="entry name" value="DJC28_CD"/>
    <property type="match status" value="1"/>
</dbReference>
<dbReference type="InterPro" id="IPR052573">
    <property type="entry name" value="DnaJ_C_subfamily_28"/>
</dbReference>
<reference evidence="2 4" key="1">
    <citation type="submission" date="2014-04" db="EMBL/GenBank/DDBJ databases">
        <authorList>
            <person name="Bishop-Lilly K.A."/>
            <person name="Broomall S.M."/>
            <person name="Chain P.S."/>
            <person name="Chertkov O."/>
            <person name="Coyne S.R."/>
            <person name="Daligault H.E."/>
            <person name="Davenport K.W."/>
            <person name="Erkkila T."/>
            <person name="Frey K.G."/>
            <person name="Gibbons H.S."/>
            <person name="Gu W."/>
            <person name="Jaissle J."/>
            <person name="Johnson S.L."/>
            <person name="Koroleva G.I."/>
            <person name="Ladner J.T."/>
            <person name="Lo C.-C."/>
            <person name="Minogue T.D."/>
            <person name="Munk C."/>
            <person name="Palacios G.F."/>
            <person name="Redden C.L."/>
            <person name="Rosenzweig C.N."/>
            <person name="Scholz M.B."/>
            <person name="Teshima H."/>
            <person name="Xu Y."/>
        </authorList>
    </citation>
    <scope>NUCLEOTIDE SEQUENCE [LARGE SCALE GENOMIC DNA]</scope>
    <source>
        <strain evidence="2 4">8244</strain>
    </source>
</reference>
<dbReference type="GeneID" id="77006848"/>
<dbReference type="PATRIC" id="fig|44252.3.peg.2583"/>
<dbReference type="InterPro" id="IPR018961">
    <property type="entry name" value="DnaJ_homolog_subfam-C_membr-28"/>
</dbReference>
<dbReference type="AlphaFoldDB" id="A0A090ZFJ1"/>
<gene>
    <name evidence="2" type="ORF">DJ90_2658</name>
    <name evidence="3" type="ORF">GNQ08_04485</name>
</gene>